<protein>
    <submittedName>
        <fullName evidence="2">Uncharacterized protein</fullName>
    </submittedName>
</protein>
<evidence type="ECO:0000313" key="3">
    <source>
        <dbReference type="Proteomes" id="UP000015100"/>
    </source>
</evidence>
<dbReference type="OrthoDB" id="5429228at2759"/>
<keyword evidence="3" id="KW-1185">Reference proteome</keyword>
<feature type="region of interest" description="Disordered" evidence="1">
    <location>
        <begin position="161"/>
        <end position="190"/>
    </location>
</feature>
<dbReference type="HOGENOM" id="CLU_361310_0_0_1"/>
<reference evidence="2 3" key="1">
    <citation type="journal article" date="2013" name="PLoS Genet.">
        <title>Genomic mechanisms accounting for the adaptation to parasitism in nematode-trapping fungi.</title>
        <authorList>
            <person name="Meerupati T."/>
            <person name="Andersson K.M."/>
            <person name="Friman E."/>
            <person name="Kumar D."/>
            <person name="Tunlid A."/>
            <person name="Ahren D."/>
        </authorList>
    </citation>
    <scope>NUCLEOTIDE SEQUENCE [LARGE SCALE GENOMIC DNA]</scope>
    <source>
        <strain evidence="2 3">CBS 200.50</strain>
    </source>
</reference>
<feature type="region of interest" description="Disordered" evidence="1">
    <location>
        <begin position="473"/>
        <end position="500"/>
    </location>
</feature>
<dbReference type="EMBL" id="AQGS01000278">
    <property type="protein sequence ID" value="EPS40762.1"/>
    <property type="molecule type" value="Genomic_DNA"/>
</dbReference>
<sequence length="774" mass="86954">MPDEKELDSSIRDLGDFFGDFDFDDESYEKSLSPPPRGPSSNLYRRPGHKEEPGRGLASKNWRGRPEGRNSSLDGARNFQNFTPLAKDLEQPLGHRRDGSISTQAQSCTTVIESALHDCFESKILTNIGPTRANQPSDDTDSNRYAFSSFSSNINKLFDKSEKTSTTPSKSVEELPVATTVNTNTVQDDAQDDAQDDVLDEALDDTPHDAHDQIATLDPSVGAPQIANPSINPPIIPFLYRFDFGSKRLFIGPTPGQIGGKVETITLKEHKTLHESPCGKFASEYLAKSVPSWTKRHTPTNYEDARLKWQDALKDMNRKIHGNGERCMQDSDIPHLIGFLESLVHEYMYSQCTPQASTKPKDFAGEVIEMMANCIRIFLKLNDEEERFAAFMSLKSNILQAKVDLWYELFTDNYKTTTVEFKDLLSAPENKCIRNYYSPQTKKFVSVCEFHQDGFEKAHRIFDGHDITTDGTVRSGTTAKEVEYEPKKLSPSTSPPKTPPRGFNFLKGSKICDRHFDKDGNLCIEPSMFFIVNARATGPKKRADDEGLLIIDTEFIKVMDLYVNEYIWYIGHLVAQMAAQEVELSSGHAASISAIFAHEVMTRLALHDKEDLSVIESFHNANLFNTFWQPLYNVYKNTRKNESSERDLKDLSFNLSEILKIAYRDLHSYGKVNLTIEGHFDDIADTAYPGASRALSTIGLSGFKSQSQDDDDDDDDGSFPENVPNDATSGSHVNSVTKFKAVKFRQPLAHDSRLTDKTITRSIFNSAPPPRKCD</sequence>
<dbReference type="Proteomes" id="UP000015100">
    <property type="component" value="Unassembled WGS sequence"/>
</dbReference>
<feature type="region of interest" description="Disordered" evidence="1">
    <location>
        <begin position="25"/>
        <end position="78"/>
    </location>
</feature>
<evidence type="ECO:0000313" key="2">
    <source>
        <dbReference type="EMBL" id="EPS40762.1"/>
    </source>
</evidence>
<comment type="caution">
    <text evidence="2">The sequence shown here is derived from an EMBL/GenBank/DDBJ whole genome shotgun (WGS) entry which is preliminary data.</text>
</comment>
<feature type="region of interest" description="Disordered" evidence="1">
    <location>
        <begin position="703"/>
        <end position="734"/>
    </location>
</feature>
<dbReference type="AlphaFoldDB" id="S8BZF7"/>
<proteinExistence type="predicted"/>
<accession>S8BZF7</accession>
<name>S8BZF7_DACHA</name>
<organism evidence="2 3">
    <name type="scientific">Dactylellina haptotyla (strain CBS 200.50)</name>
    <name type="common">Nematode-trapping fungus</name>
    <name type="synonym">Monacrosporium haptotylum</name>
    <dbReference type="NCBI Taxonomy" id="1284197"/>
    <lineage>
        <taxon>Eukaryota</taxon>
        <taxon>Fungi</taxon>
        <taxon>Dikarya</taxon>
        <taxon>Ascomycota</taxon>
        <taxon>Pezizomycotina</taxon>
        <taxon>Orbiliomycetes</taxon>
        <taxon>Orbiliales</taxon>
        <taxon>Orbiliaceae</taxon>
        <taxon>Dactylellina</taxon>
    </lineage>
</organism>
<reference evidence="3" key="2">
    <citation type="submission" date="2013-04" db="EMBL/GenBank/DDBJ databases">
        <title>Genomic mechanisms accounting for the adaptation to parasitism in nematode-trapping fungi.</title>
        <authorList>
            <person name="Ahren D.G."/>
        </authorList>
    </citation>
    <scope>NUCLEOTIDE SEQUENCE [LARGE SCALE GENOMIC DNA]</scope>
    <source>
        <strain evidence="3">CBS 200.50</strain>
    </source>
</reference>
<feature type="compositionally biased region" description="Polar residues" evidence="1">
    <location>
        <begin position="69"/>
        <end position="78"/>
    </location>
</feature>
<feature type="compositionally biased region" description="Acidic residues" evidence="1">
    <location>
        <begin position="708"/>
        <end position="718"/>
    </location>
</feature>
<feature type="compositionally biased region" description="Polar residues" evidence="1">
    <location>
        <begin position="725"/>
        <end position="734"/>
    </location>
</feature>
<evidence type="ECO:0000256" key="1">
    <source>
        <dbReference type="SAM" id="MobiDB-lite"/>
    </source>
</evidence>
<gene>
    <name evidence="2" type="ORF">H072_5352</name>
</gene>